<gene>
    <name evidence="1" type="ORF">DPMN_019962</name>
</gene>
<accession>A0A9D4NK85</accession>
<reference evidence="1" key="1">
    <citation type="journal article" date="2019" name="bioRxiv">
        <title>The Genome of the Zebra Mussel, Dreissena polymorpha: A Resource for Invasive Species Research.</title>
        <authorList>
            <person name="McCartney M.A."/>
            <person name="Auch B."/>
            <person name="Kono T."/>
            <person name="Mallez S."/>
            <person name="Zhang Y."/>
            <person name="Obille A."/>
            <person name="Becker A."/>
            <person name="Abrahante J.E."/>
            <person name="Garbe J."/>
            <person name="Badalamenti J.P."/>
            <person name="Herman A."/>
            <person name="Mangelson H."/>
            <person name="Liachko I."/>
            <person name="Sullivan S."/>
            <person name="Sone E.D."/>
            <person name="Koren S."/>
            <person name="Silverstein K.A.T."/>
            <person name="Beckman K.B."/>
            <person name="Gohl D.M."/>
        </authorList>
    </citation>
    <scope>NUCLEOTIDE SEQUENCE</scope>
    <source>
        <strain evidence="1">Duluth1</strain>
        <tissue evidence="1">Whole animal</tissue>
    </source>
</reference>
<dbReference type="EMBL" id="JAIWYP010000001">
    <property type="protein sequence ID" value="KAH3895796.1"/>
    <property type="molecule type" value="Genomic_DNA"/>
</dbReference>
<dbReference type="AlphaFoldDB" id="A0A9D4NK85"/>
<protein>
    <submittedName>
        <fullName evidence="1">Uncharacterized protein</fullName>
    </submittedName>
</protein>
<name>A0A9D4NK85_DREPO</name>
<evidence type="ECO:0000313" key="1">
    <source>
        <dbReference type="EMBL" id="KAH3895796.1"/>
    </source>
</evidence>
<dbReference type="Proteomes" id="UP000828390">
    <property type="component" value="Unassembled WGS sequence"/>
</dbReference>
<keyword evidence="2" id="KW-1185">Reference proteome</keyword>
<comment type="caution">
    <text evidence="1">The sequence shown here is derived from an EMBL/GenBank/DDBJ whole genome shotgun (WGS) entry which is preliminary data.</text>
</comment>
<organism evidence="1 2">
    <name type="scientific">Dreissena polymorpha</name>
    <name type="common">Zebra mussel</name>
    <name type="synonym">Mytilus polymorpha</name>
    <dbReference type="NCBI Taxonomy" id="45954"/>
    <lineage>
        <taxon>Eukaryota</taxon>
        <taxon>Metazoa</taxon>
        <taxon>Spiralia</taxon>
        <taxon>Lophotrochozoa</taxon>
        <taxon>Mollusca</taxon>
        <taxon>Bivalvia</taxon>
        <taxon>Autobranchia</taxon>
        <taxon>Heteroconchia</taxon>
        <taxon>Euheterodonta</taxon>
        <taxon>Imparidentia</taxon>
        <taxon>Neoheterodontei</taxon>
        <taxon>Myida</taxon>
        <taxon>Dreissenoidea</taxon>
        <taxon>Dreissenidae</taxon>
        <taxon>Dreissena</taxon>
    </lineage>
</organism>
<proteinExistence type="predicted"/>
<sequence length="67" mass="7458">MSFCLSLLSAWVTAWLADHFLPVLVSMPAFLILSSRDSFRVTTSRAFDALNSSTNDESGSCKWLDLQ</sequence>
<evidence type="ECO:0000313" key="2">
    <source>
        <dbReference type="Proteomes" id="UP000828390"/>
    </source>
</evidence>
<reference evidence="1" key="2">
    <citation type="submission" date="2020-11" db="EMBL/GenBank/DDBJ databases">
        <authorList>
            <person name="McCartney M.A."/>
            <person name="Auch B."/>
            <person name="Kono T."/>
            <person name="Mallez S."/>
            <person name="Becker A."/>
            <person name="Gohl D.M."/>
            <person name="Silverstein K.A.T."/>
            <person name="Koren S."/>
            <person name="Bechman K.B."/>
            <person name="Herman A."/>
            <person name="Abrahante J.E."/>
            <person name="Garbe J."/>
        </authorList>
    </citation>
    <scope>NUCLEOTIDE SEQUENCE</scope>
    <source>
        <strain evidence="1">Duluth1</strain>
        <tissue evidence="1">Whole animal</tissue>
    </source>
</reference>